<dbReference type="Pfam" id="PF07683">
    <property type="entry name" value="CobW_C"/>
    <property type="match status" value="1"/>
</dbReference>
<comment type="caution">
    <text evidence="7">The sequence shown here is derived from an EMBL/GenBank/DDBJ whole genome shotgun (WGS) entry which is preliminary data.</text>
</comment>
<dbReference type="InterPro" id="IPR036627">
    <property type="entry name" value="CobW-likC_sf"/>
</dbReference>
<evidence type="ECO:0000313" key="7">
    <source>
        <dbReference type="EMBL" id="MRX73252.1"/>
    </source>
</evidence>
<evidence type="ECO:0000313" key="8">
    <source>
        <dbReference type="Proteomes" id="UP000448867"/>
    </source>
</evidence>
<sequence length="323" mass="36635">MRRKIPVYVISGFLGSGKTTVLLRLIQEYEKMKKTPGIILNELGETNMEAHYFHSHKIKELLNGCICCSIQDDLKETLRHFSVLDADVLFIEGTGVANPNEIKDLLLSPEFLEIYDLQSVIGMADAGNFLEYNSWLSSTSQVRKLLAEQVACSDLLILNKTDLVDERKLKKIEGKIHGMLPDTVPVFRTEYAKIPADILLRKRHKTAAHIQNDGGGTVKQAHHHHHHHHSEINALKIEARAPVNRTLFEKWFERLPEEVLRAKGVITFKGTPGTYEFQYASGKLSLKRMKEPHQYNPAMIVIGEKLKHDELLTSFHSICLNAG</sequence>
<reference evidence="7 8" key="1">
    <citation type="submission" date="2019-11" db="EMBL/GenBank/DDBJ databases">
        <title>Bacillus lacus genome.</title>
        <authorList>
            <person name="Allen C.J."/>
            <person name="Newman J.D."/>
        </authorList>
    </citation>
    <scope>NUCLEOTIDE SEQUENCE [LARGE SCALE GENOMIC DNA]</scope>
    <source>
        <strain evidence="7 8">KCTC 33946</strain>
    </source>
</reference>
<dbReference type="InterPro" id="IPR011629">
    <property type="entry name" value="CobW-like_C"/>
</dbReference>
<accession>A0A7X2M0K0</accession>
<dbReference type="AlphaFoldDB" id="A0A7X2M0K0"/>
<dbReference type="SUPFAM" id="SSF52540">
    <property type="entry name" value="P-loop containing nucleoside triphosphate hydrolases"/>
    <property type="match status" value="1"/>
</dbReference>
<dbReference type="OrthoDB" id="9808822at2"/>
<dbReference type="InterPro" id="IPR003495">
    <property type="entry name" value="CobW/HypB/UreG_nucleotide-bd"/>
</dbReference>
<keyword evidence="2" id="KW-0378">Hydrolase</keyword>
<dbReference type="Pfam" id="PF02492">
    <property type="entry name" value="cobW"/>
    <property type="match status" value="1"/>
</dbReference>
<dbReference type="Gene3D" id="3.30.1220.10">
    <property type="entry name" value="CobW-like, C-terminal domain"/>
    <property type="match status" value="1"/>
</dbReference>
<protein>
    <recommendedName>
        <fullName evidence="6">CobW C-terminal domain-containing protein</fullName>
    </recommendedName>
</protein>
<evidence type="ECO:0000256" key="1">
    <source>
        <dbReference type="ARBA" id="ARBA00022741"/>
    </source>
</evidence>
<evidence type="ECO:0000256" key="4">
    <source>
        <dbReference type="ARBA" id="ARBA00034320"/>
    </source>
</evidence>
<keyword evidence="1" id="KW-0547">Nucleotide-binding</keyword>
<evidence type="ECO:0000259" key="6">
    <source>
        <dbReference type="SMART" id="SM00833"/>
    </source>
</evidence>
<dbReference type="Gene3D" id="3.40.50.300">
    <property type="entry name" value="P-loop containing nucleotide triphosphate hydrolases"/>
    <property type="match status" value="1"/>
</dbReference>
<dbReference type="GO" id="GO:0005737">
    <property type="term" value="C:cytoplasm"/>
    <property type="evidence" value="ECO:0007669"/>
    <property type="project" value="TreeGrafter"/>
</dbReference>
<dbReference type="RefSeq" id="WP_154308718.1">
    <property type="nucleotide sequence ID" value="NZ_WKKI01000030.1"/>
</dbReference>
<feature type="domain" description="CobW C-terminal" evidence="6">
    <location>
        <begin position="232"/>
        <end position="319"/>
    </location>
</feature>
<keyword evidence="3" id="KW-0143">Chaperone</keyword>
<dbReference type="GO" id="GO:0016787">
    <property type="term" value="F:hydrolase activity"/>
    <property type="evidence" value="ECO:0007669"/>
    <property type="project" value="UniProtKB-KW"/>
</dbReference>
<dbReference type="PANTHER" id="PTHR13748">
    <property type="entry name" value="COBW-RELATED"/>
    <property type="match status" value="1"/>
</dbReference>
<keyword evidence="8" id="KW-1185">Reference proteome</keyword>
<comment type="similarity">
    <text evidence="4">Belongs to the SIMIBI class G3E GTPase family. ZNG1 subfamily.</text>
</comment>
<proteinExistence type="inferred from homology"/>
<name>A0A7X2M0K0_9BACI</name>
<dbReference type="SMART" id="SM00833">
    <property type="entry name" value="CobW_C"/>
    <property type="match status" value="1"/>
</dbReference>
<dbReference type="InterPro" id="IPR027417">
    <property type="entry name" value="P-loop_NTPase"/>
</dbReference>
<evidence type="ECO:0000256" key="5">
    <source>
        <dbReference type="ARBA" id="ARBA00049117"/>
    </source>
</evidence>
<dbReference type="GO" id="GO:0000166">
    <property type="term" value="F:nucleotide binding"/>
    <property type="evidence" value="ECO:0007669"/>
    <property type="project" value="UniProtKB-KW"/>
</dbReference>
<dbReference type="Proteomes" id="UP000448867">
    <property type="component" value="Unassembled WGS sequence"/>
</dbReference>
<comment type="catalytic activity">
    <reaction evidence="5">
        <text>GTP + H2O = GDP + phosphate + H(+)</text>
        <dbReference type="Rhea" id="RHEA:19669"/>
        <dbReference type="ChEBI" id="CHEBI:15377"/>
        <dbReference type="ChEBI" id="CHEBI:15378"/>
        <dbReference type="ChEBI" id="CHEBI:37565"/>
        <dbReference type="ChEBI" id="CHEBI:43474"/>
        <dbReference type="ChEBI" id="CHEBI:58189"/>
    </reaction>
    <physiologicalReaction direction="left-to-right" evidence="5">
        <dbReference type="Rhea" id="RHEA:19670"/>
    </physiologicalReaction>
</comment>
<dbReference type="PANTHER" id="PTHR13748:SF62">
    <property type="entry name" value="COBW DOMAIN-CONTAINING PROTEIN"/>
    <property type="match status" value="1"/>
</dbReference>
<dbReference type="EMBL" id="WKKI01000030">
    <property type="protein sequence ID" value="MRX73252.1"/>
    <property type="molecule type" value="Genomic_DNA"/>
</dbReference>
<dbReference type="CDD" id="cd03112">
    <property type="entry name" value="CobW-like"/>
    <property type="match status" value="1"/>
</dbReference>
<evidence type="ECO:0000256" key="2">
    <source>
        <dbReference type="ARBA" id="ARBA00022801"/>
    </source>
</evidence>
<gene>
    <name evidence="7" type="ORF">GJU40_13980</name>
</gene>
<dbReference type="InterPro" id="IPR051316">
    <property type="entry name" value="Zinc-reg_GTPase_activator"/>
</dbReference>
<organism evidence="7 8">
    <name type="scientific">Metabacillus lacus</name>
    <dbReference type="NCBI Taxonomy" id="1983721"/>
    <lineage>
        <taxon>Bacteria</taxon>
        <taxon>Bacillati</taxon>
        <taxon>Bacillota</taxon>
        <taxon>Bacilli</taxon>
        <taxon>Bacillales</taxon>
        <taxon>Bacillaceae</taxon>
        <taxon>Metabacillus</taxon>
    </lineage>
</organism>
<evidence type="ECO:0000256" key="3">
    <source>
        <dbReference type="ARBA" id="ARBA00023186"/>
    </source>
</evidence>
<dbReference type="SUPFAM" id="SSF90002">
    <property type="entry name" value="Hypothetical protein YjiA, C-terminal domain"/>
    <property type="match status" value="1"/>
</dbReference>